<dbReference type="AlphaFoldDB" id="A0A2P8G462"/>
<comment type="caution">
    <text evidence="1">The sequence shown here is derived from an EMBL/GenBank/DDBJ whole genome shotgun (WGS) entry which is preliminary data.</text>
</comment>
<accession>A0A2P8G462</accession>
<dbReference type="Proteomes" id="UP000241964">
    <property type="component" value="Unassembled WGS sequence"/>
</dbReference>
<name>A0A2P8G462_9BACT</name>
<protein>
    <submittedName>
        <fullName evidence="1">Uncharacterized protein</fullName>
    </submittedName>
</protein>
<gene>
    <name evidence="1" type="ORF">CLV60_106363</name>
</gene>
<organism evidence="1 2">
    <name type="scientific">Dyadobacter jiangsuensis</name>
    <dbReference type="NCBI Taxonomy" id="1591085"/>
    <lineage>
        <taxon>Bacteria</taxon>
        <taxon>Pseudomonadati</taxon>
        <taxon>Bacteroidota</taxon>
        <taxon>Cytophagia</taxon>
        <taxon>Cytophagales</taxon>
        <taxon>Spirosomataceae</taxon>
        <taxon>Dyadobacter</taxon>
    </lineage>
</organism>
<proteinExistence type="predicted"/>
<evidence type="ECO:0000313" key="1">
    <source>
        <dbReference type="EMBL" id="PSL28760.1"/>
    </source>
</evidence>
<reference evidence="1 2" key="1">
    <citation type="submission" date="2018-03" db="EMBL/GenBank/DDBJ databases">
        <title>Genomic Encyclopedia of Archaeal and Bacterial Type Strains, Phase II (KMG-II): from individual species to whole genera.</title>
        <authorList>
            <person name="Goeker M."/>
        </authorList>
    </citation>
    <scope>NUCLEOTIDE SEQUENCE [LARGE SCALE GENOMIC DNA]</scope>
    <source>
        <strain evidence="1 2">DSM 29057</strain>
    </source>
</reference>
<evidence type="ECO:0000313" key="2">
    <source>
        <dbReference type="Proteomes" id="UP000241964"/>
    </source>
</evidence>
<keyword evidence="2" id="KW-1185">Reference proteome</keyword>
<sequence length="44" mass="4888">MLGRRGRLVVATADCIFATVVVKYGQMLSCLVKYCISMTIPDYT</sequence>
<dbReference type="EMBL" id="PYAS01000006">
    <property type="protein sequence ID" value="PSL28760.1"/>
    <property type="molecule type" value="Genomic_DNA"/>
</dbReference>